<accession>A0A2G9WWB7</accession>
<dbReference type="AlphaFoldDB" id="A0A2G9WWB7"/>
<dbReference type="Pfam" id="PF01418">
    <property type="entry name" value="HTH_6"/>
    <property type="match status" value="1"/>
</dbReference>
<dbReference type="InterPro" id="IPR000281">
    <property type="entry name" value="HTH_RpiR"/>
</dbReference>
<comment type="caution">
    <text evidence="3">The sequence shown here is derived from an EMBL/GenBank/DDBJ whole genome shotgun (WGS) entry which is preliminary data.</text>
</comment>
<name>A0A2G9WWB7_9HYPH</name>
<protein>
    <recommendedName>
        <fullName evidence="2">HTH rpiR-type domain-containing protein</fullName>
    </recommendedName>
</protein>
<dbReference type="InterPro" id="IPR047640">
    <property type="entry name" value="RpiR-like"/>
</dbReference>
<dbReference type="SUPFAM" id="SSF46689">
    <property type="entry name" value="Homeodomain-like"/>
    <property type="match status" value="1"/>
</dbReference>
<dbReference type="InterPro" id="IPR036388">
    <property type="entry name" value="WH-like_DNA-bd_sf"/>
</dbReference>
<dbReference type="GO" id="GO:1901135">
    <property type="term" value="P:carbohydrate derivative metabolic process"/>
    <property type="evidence" value="ECO:0007669"/>
    <property type="project" value="InterPro"/>
</dbReference>
<dbReference type="Proteomes" id="UP000231070">
    <property type="component" value="Unassembled WGS sequence"/>
</dbReference>
<dbReference type="InterPro" id="IPR046348">
    <property type="entry name" value="SIS_dom_sf"/>
</dbReference>
<dbReference type="PANTHER" id="PTHR30514:SF18">
    <property type="entry name" value="RPIR-FAMILY TRANSCRIPTIONAL REGULATOR"/>
    <property type="match status" value="1"/>
</dbReference>
<dbReference type="PROSITE" id="PS51071">
    <property type="entry name" value="HTH_RPIR"/>
    <property type="match status" value="1"/>
</dbReference>
<dbReference type="GO" id="GO:0097367">
    <property type="term" value="F:carbohydrate derivative binding"/>
    <property type="evidence" value="ECO:0007669"/>
    <property type="project" value="InterPro"/>
</dbReference>
<evidence type="ECO:0000313" key="4">
    <source>
        <dbReference type="Proteomes" id="UP000231070"/>
    </source>
</evidence>
<proteinExistence type="predicted"/>
<dbReference type="InterPro" id="IPR009057">
    <property type="entry name" value="Homeodomain-like_sf"/>
</dbReference>
<feature type="region of interest" description="Disordered" evidence="1">
    <location>
        <begin position="357"/>
        <end position="382"/>
    </location>
</feature>
<keyword evidence="4" id="KW-1185">Reference proteome</keyword>
<organism evidence="3 4">
    <name type="scientific">Pleomorphomonas carboxyditropha</name>
    <dbReference type="NCBI Taxonomy" id="2023338"/>
    <lineage>
        <taxon>Bacteria</taxon>
        <taxon>Pseudomonadati</taxon>
        <taxon>Pseudomonadota</taxon>
        <taxon>Alphaproteobacteria</taxon>
        <taxon>Hyphomicrobiales</taxon>
        <taxon>Pleomorphomonadaceae</taxon>
        <taxon>Pleomorphomonas</taxon>
    </lineage>
</organism>
<dbReference type="OrthoDB" id="8582409at2"/>
<dbReference type="GO" id="GO:0003677">
    <property type="term" value="F:DNA binding"/>
    <property type="evidence" value="ECO:0007669"/>
    <property type="project" value="InterPro"/>
</dbReference>
<reference evidence="3 4" key="1">
    <citation type="submission" date="2017-08" db="EMBL/GenBank/DDBJ databases">
        <title>Pleomorphomonas carboxidotrophicus sp. nov., a new mesophilic hydrogenogenic carboxidotroph.</title>
        <authorList>
            <person name="Esquivel-Elizondo S."/>
            <person name="Krajmalnik-Brown R."/>
            <person name="Maldonado J."/>
        </authorList>
    </citation>
    <scope>NUCLEOTIDE SEQUENCE [LARGE SCALE GENOMIC DNA]</scope>
    <source>
        <strain evidence="3 4">SVCO-16</strain>
    </source>
</reference>
<gene>
    <name evidence="3" type="ORF">CJ014_12165</name>
</gene>
<dbReference type="SUPFAM" id="SSF53697">
    <property type="entry name" value="SIS domain"/>
    <property type="match status" value="1"/>
</dbReference>
<evidence type="ECO:0000259" key="2">
    <source>
        <dbReference type="PROSITE" id="PS51071"/>
    </source>
</evidence>
<sequence>MVKGLISGSRTSLNSARSIGGRERVIGGISGKCRRTVGCCKFLCKIDTRQFPCQRSGRLRRELGVQERRGAKQTAGPGADLRRRIENSLAAATRTEAAIAGFFLSDLSSLPFETAGSVARRIGVSEASVGRYCRAIGFRHFKDLKASLLGDSAFLIGDRLRDFAARSRAGESQALEKEIAAIVANHELAATPAFRAVAARLAKAGKVFVAGFQTERGHAQYLAHGLSYLRPGVHLMDAADGTFADLLLDAPEETALVIVDARRYSRLARHLGIAARAAGVKVTLITDPYCAWGREAADEVFAVRTDFDQFWDATSAMASLIGLIVNAVFAELGPEVEARLSAMSALYNDFIGHTAAGGHGTDRPARRPATGRPRRKADIGRK</sequence>
<evidence type="ECO:0000256" key="1">
    <source>
        <dbReference type="SAM" id="MobiDB-lite"/>
    </source>
</evidence>
<feature type="domain" description="HTH rpiR-type" evidence="2">
    <location>
        <begin position="79"/>
        <end position="155"/>
    </location>
</feature>
<evidence type="ECO:0000313" key="3">
    <source>
        <dbReference type="EMBL" id="PIO99016.1"/>
    </source>
</evidence>
<dbReference type="PANTHER" id="PTHR30514">
    <property type="entry name" value="GLUCOKINASE"/>
    <property type="match status" value="1"/>
</dbReference>
<dbReference type="Gene3D" id="3.40.50.10490">
    <property type="entry name" value="Glucose-6-phosphate isomerase like protein, domain 1"/>
    <property type="match status" value="1"/>
</dbReference>
<dbReference type="Gene3D" id="1.10.10.10">
    <property type="entry name" value="Winged helix-like DNA-binding domain superfamily/Winged helix DNA-binding domain"/>
    <property type="match status" value="1"/>
</dbReference>
<dbReference type="EMBL" id="NQVN01000007">
    <property type="protein sequence ID" value="PIO99016.1"/>
    <property type="molecule type" value="Genomic_DNA"/>
</dbReference>
<dbReference type="GO" id="GO:0003700">
    <property type="term" value="F:DNA-binding transcription factor activity"/>
    <property type="evidence" value="ECO:0007669"/>
    <property type="project" value="InterPro"/>
</dbReference>